<sequence>MSVWTQAALPIATTLAGGLIGWAASLANSRRAEYNHLTHDVRVGLEKLIASDSPETVSGSPSGDDLTRMKASLRNRDRKRIAPKAAKYLAAQREAHATDKHSQPVCTAEQREQYLSAAQELREAVAVK</sequence>
<evidence type="ECO:0000256" key="1">
    <source>
        <dbReference type="SAM" id="MobiDB-lite"/>
    </source>
</evidence>
<evidence type="ECO:0000313" key="2">
    <source>
        <dbReference type="EMBL" id="VVZ96523.1"/>
    </source>
</evidence>
<dbReference type="RefSeq" id="WP_151444307.1">
    <property type="nucleotide sequence ID" value="NZ_CABVOU010000039.1"/>
</dbReference>
<protein>
    <submittedName>
        <fullName evidence="2">Uncharacterized protein</fullName>
    </submittedName>
</protein>
<organism evidence="2 3">
    <name type="scientific">Halomonas lysinitropha</name>
    <dbReference type="NCBI Taxonomy" id="2607506"/>
    <lineage>
        <taxon>Bacteria</taxon>
        <taxon>Pseudomonadati</taxon>
        <taxon>Pseudomonadota</taxon>
        <taxon>Gammaproteobacteria</taxon>
        <taxon>Oceanospirillales</taxon>
        <taxon>Halomonadaceae</taxon>
        <taxon>Halomonas</taxon>
    </lineage>
</organism>
<reference evidence="2 3" key="1">
    <citation type="submission" date="2019-09" db="EMBL/GenBank/DDBJ databases">
        <authorList>
            <person name="Criscuolo A."/>
        </authorList>
    </citation>
    <scope>NUCLEOTIDE SEQUENCE [LARGE SCALE GENOMIC DNA]</scope>
    <source>
        <strain evidence="3">3(2)</strain>
    </source>
</reference>
<name>A0A5K1I8L4_9GAMM</name>
<proteinExistence type="predicted"/>
<accession>A0A5K1I8L4</accession>
<dbReference type="Proteomes" id="UP000326725">
    <property type="component" value="Unassembled WGS sequence"/>
</dbReference>
<gene>
    <name evidence="2" type="ORF">HALO32_02624</name>
</gene>
<keyword evidence="3" id="KW-1185">Reference proteome</keyword>
<feature type="region of interest" description="Disordered" evidence="1">
    <location>
        <begin position="52"/>
        <end position="77"/>
    </location>
</feature>
<dbReference type="EMBL" id="CABVOU010000039">
    <property type="protein sequence ID" value="VVZ96523.1"/>
    <property type="molecule type" value="Genomic_DNA"/>
</dbReference>
<dbReference type="AlphaFoldDB" id="A0A5K1I8L4"/>
<evidence type="ECO:0000313" key="3">
    <source>
        <dbReference type="Proteomes" id="UP000326725"/>
    </source>
</evidence>